<feature type="signal peptide" evidence="7">
    <location>
        <begin position="1"/>
        <end position="19"/>
    </location>
</feature>
<dbReference type="Pfam" id="PF00728">
    <property type="entry name" value="Glyco_hydro_20"/>
    <property type="match status" value="1"/>
</dbReference>
<dbReference type="Gene3D" id="3.30.379.10">
    <property type="entry name" value="Chitobiase/beta-hexosaminidase domain 2-like"/>
    <property type="match status" value="1"/>
</dbReference>
<dbReference type="PRINTS" id="PR00738">
    <property type="entry name" value="GLHYDRLASE20"/>
</dbReference>
<evidence type="ECO:0000256" key="3">
    <source>
        <dbReference type="ARBA" id="ARBA00012663"/>
    </source>
</evidence>
<dbReference type="RefSeq" id="WP_119989607.1">
    <property type="nucleotide sequence ID" value="NZ_CP032489.1"/>
</dbReference>
<keyword evidence="5" id="KW-0326">Glycosidase</keyword>
<organism evidence="10 11">
    <name type="scientific">Arachidicoccus soli</name>
    <dbReference type="NCBI Taxonomy" id="2341117"/>
    <lineage>
        <taxon>Bacteria</taxon>
        <taxon>Pseudomonadati</taxon>
        <taxon>Bacteroidota</taxon>
        <taxon>Chitinophagia</taxon>
        <taxon>Chitinophagales</taxon>
        <taxon>Chitinophagaceae</taxon>
        <taxon>Arachidicoccus</taxon>
    </lineage>
</organism>
<dbReference type="OrthoDB" id="726159at2"/>
<keyword evidence="4" id="KW-0378">Hydrolase</keyword>
<dbReference type="GO" id="GO:0004563">
    <property type="term" value="F:beta-N-acetylhexosaminidase activity"/>
    <property type="evidence" value="ECO:0007669"/>
    <property type="project" value="UniProtKB-EC"/>
</dbReference>
<keyword evidence="11" id="KW-1185">Reference proteome</keyword>
<proteinExistence type="inferred from homology"/>
<dbReference type="CDD" id="cd06563">
    <property type="entry name" value="GH20_chitobiase-like"/>
    <property type="match status" value="1"/>
</dbReference>
<evidence type="ECO:0000259" key="8">
    <source>
        <dbReference type="Pfam" id="PF00728"/>
    </source>
</evidence>
<accession>A0A386HSG9</accession>
<dbReference type="EC" id="3.2.1.52" evidence="3"/>
<evidence type="ECO:0000313" key="11">
    <source>
        <dbReference type="Proteomes" id="UP000266118"/>
    </source>
</evidence>
<protein>
    <recommendedName>
        <fullName evidence="3">beta-N-acetylhexosaminidase</fullName>
        <ecNumber evidence="3">3.2.1.52</ecNumber>
    </recommendedName>
</protein>
<feature type="domain" description="Glycoside hydrolase family 20 catalytic" evidence="8">
    <location>
        <begin position="152"/>
        <end position="509"/>
    </location>
</feature>
<evidence type="ECO:0000256" key="5">
    <source>
        <dbReference type="ARBA" id="ARBA00023295"/>
    </source>
</evidence>
<feature type="active site" description="Proton donor" evidence="6">
    <location>
        <position position="342"/>
    </location>
</feature>
<evidence type="ECO:0000256" key="6">
    <source>
        <dbReference type="PIRSR" id="PIRSR625705-1"/>
    </source>
</evidence>
<dbReference type="EMBL" id="CP032489">
    <property type="protein sequence ID" value="AYD48652.1"/>
    <property type="molecule type" value="Genomic_DNA"/>
</dbReference>
<dbReference type="SUPFAM" id="SSF55545">
    <property type="entry name" value="beta-N-acetylhexosaminidase-like domain"/>
    <property type="match status" value="1"/>
</dbReference>
<feature type="chain" id="PRO_5017350103" description="beta-N-acetylhexosaminidase" evidence="7">
    <location>
        <begin position="20"/>
        <end position="543"/>
    </location>
</feature>
<evidence type="ECO:0000259" key="9">
    <source>
        <dbReference type="Pfam" id="PF02838"/>
    </source>
</evidence>
<dbReference type="GO" id="GO:0016020">
    <property type="term" value="C:membrane"/>
    <property type="evidence" value="ECO:0007669"/>
    <property type="project" value="TreeGrafter"/>
</dbReference>
<dbReference type="KEGG" id="ark:D6B99_14195"/>
<dbReference type="GO" id="GO:0030203">
    <property type="term" value="P:glycosaminoglycan metabolic process"/>
    <property type="evidence" value="ECO:0007669"/>
    <property type="project" value="TreeGrafter"/>
</dbReference>
<evidence type="ECO:0000256" key="4">
    <source>
        <dbReference type="ARBA" id="ARBA00022801"/>
    </source>
</evidence>
<keyword evidence="7" id="KW-0732">Signal</keyword>
<dbReference type="InterPro" id="IPR015882">
    <property type="entry name" value="HEX_bac_N"/>
</dbReference>
<dbReference type="Gene3D" id="3.20.20.80">
    <property type="entry name" value="Glycosidases"/>
    <property type="match status" value="1"/>
</dbReference>
<evidence type="ECO:0000256" key="1">
    <source>
        <dbReference type="ARBA" id="ARBA00001231"/>
    </source>
</evidence>
<dbReference type="SUPFAM" id="SSF51445">
    <property type="entry name" value="(Trans)glycosidases"/>
    <property type="match status" value="1"/>
</dbReference>
<sequence length="543" mass="61813">MKKIILFCLFGFPFLMASAQQVSIIPRPLSENLLSGSFTLSPKTHFVFEKDTRLSAAFFNNYLDSFYHFSIKKSDNVKSGNTIVLKIVPNFSDTTIGAYSLNCENNKIVISSHNPEGIFYGIQTLIQLLPISSIVTKTLPIQNVVVKDAPRFGYRGMMLDVGRHFMPVGFVKQFIDYMALHKMNTFHWHLTEDQGWRIEIKKYPRLTEVGAWRDGTVTGKYPHWTETDHIKTGGFYTQEQIKEVVKYAAARYITIIPEIDMPGHSSAAIAAYPELSCFPDSSTNTSGLNWSGPTKGKLVQQTWGVFKDVYAPTPYTFHFIENVLDEVMALFPSKYIHIGGDECPKTYWKESAYCQKLIQEKGLKNEEGLQSYFISTIEKYLNSKGRKIIGWDEILEGGLAPNATVQSWRGEQGGVKAAQLHHNVIMSPTGFLYLPHPQILNDDSLTAGGYLPIKKVYNYDPVGKMDAASQKYVIGAESCLWTEYMKTPAKVEYMLFPRMAAVSEVLWTSPKLKDYSNFLIRLNDQINRYKFWNINYCKKFTVE</sequence>
<dbReference type="InterPro" id="IPR025705">
    <property type="entry name" value="Beta_hexosaminidase_sua/sub"/>
</dbReference>
<feature type="domain" description="Beta-hexosaminidase bacterial type N-terminal" evidence="9">
    <location>
        <begin position="22"/>
        <end position="148"/>
    </location>
</feature>
<name>A0A386HSG9_9BACT</name>
<comment type="catalytic activity">
    <reaction evidence="1">
        <text>Hydrolysis of terminal non-reducing N-acetyl-D-hexosamine residues in N-acetyl-beta-D-hexosaminides.</text>
        <dbReference type="EC" id="3.2.1.52"/>
    </reaction>
</comment>
<evidence type="ECO:0000313" key="10">
    <source>
        <dbReference type="EMBL" id="AYD48652.1"/>
    </source>
</evidence>
<dbReference type="AlphaFoldDB" id="A0A386HSG9"/>
<dbReference type="PANTHER" id="PTHR22600">
    <property type="entry name" value="BETA-HEXOSAMINIDASE"/>
    <property type="match status" value="1"/>
</dbReference>
<dbReference type="InterPro" id="IPR017853">
    <property type="entry name" value="GH"/>
</dbReference>
<dbReference type="InterPro" id="IPR015883">
    <property type="entry name" value="Glyco_hydro_20_cat"/>
</dbReference>
<dbReference type="InterPro" id="IPR029018">
    <property type="entry name" value="Hex-like_dom2"/>
</dbReference>
<comment type="similarity">
    <text evidence="2">Belongs to the glycosyl hydrolase 20 family.</text>
</comment>
<dbReference type="PANTHER" id="PTHR22600:SF57">
    <property type="entry name" value="BETA-N-ACETYLHEXOSAMINIDASE"/>
    <property type="match status" value="1"/>
</dbReference>
<evidence type="ECO:0000256" key="2">
    <source>
        <dbReference type="ARBA" id="ARBA00006285"/>
    </source>
</evidence>
<dbReference type="Proteomes" id="UP000266118">
    <property type="component" value="Chromosome"/>
</dbReference>
<gene>
    <name evidence="10" type="ORF">D6B99_14195</name>
</gene>
<evidence type="ECO:0000256" key="7">
    <source>
        <dbReference type="SAM" id="SignalP"/>
    </source>
</evidence>
<dbReference type="Pfam" id="PF02838">
    <property type="entry name" value="Glyco_hydro_20b"/>
    <property type="match status" value="1"/>
</dbReference>
<dbReference type="GO" id="GO:0005975">
    <property type="term" value="P:carbohydrate metabolic process"/>
    <property type="evidence" value="ECO:0007669"/>
    <property type="project" value="InterPro"/>
</dbReference>
<reference evidence="10 11" key="1">
    <citation type="submission" date="2018-09" db="EMBL/GenBank/DDBJ databases">
        <title>Arachidicoccus sp. nov., a bacterium isolated from soil.</title>
        <authorList>
            <person name="Weon H.-Y."/>
            <person name="Kwon S.-W."/>
            <person name="Lee S.A."/>
        </authorList>
    </citation>
    <scope>NUCLEOTIDE SEQUENCE [LARGE SCALE GENOMIC DNA]</scope>
    <source>
        <strain evidence="10 11">KIS59-12</strain>
    </source>
</reference>